<evidence type="ECO:0000256" key="1">
    <source>
        <dbReference type="SAM" id="Phobius"/>
    </source>
</evidence>
<keyword evidence="1" id="KW-1133">Transmembrane helix</keyword>
<keyword evidence="1" id="KW-0472">Membrane</keyword>
<evidence type="ECO:0000313" key="4">
    <source>
        <dbReference type="Proteomes" id="UP000325576"/>
    </source>
</evidence>
<feature type="transmembrane region" description="Helical" evidence="1">
    <location>
        <begin position="18"/>
        <end position="37"/>
    </location>
</feature>
<dbReference type="Pfam" id="PF13400">
    <property type="entry name" value="Tad"/>
    <property type="match status" value="1"/>
</dbReference>
<dbReference type="EMBL" id="MRBO01000249">
    <property type="protein sequence ID" value="KAB2586070.1"/>
    <property type="molecule type" value="Genomic_DNA"/>
</dbReference>
<accession>A0A0C2W7P3</accession>
<organism evidence="3 4">
    <name type="scientific">Rhodococcus erythropolis</name>
    <name type="common">Arthrobacter picolinophilus</name>
    <dbReference type="NCBI Taxonomy" id="1833"/>
    <lineage>
        <taxon>Bacteria</taxon>
        <taxon>Bacillati</taxon>
        <taxon>Actinomycetota</taxon>
        <taxon>Actinomycetes</taxon>
        <taxon>Mycobacteriales</taxon>
        <taxon>Nocardiaceae</taxon>
        <taxon>Rhodococcus</taxon>
        <taxon>Rhodococcus erythropolis group</taxon>
    </lineage>
</organism>
<dbReference type="AlphaFoldDB" id="A0A0C2W7P3"/>
<keyword evidence="1" id="KW-0812">Transmembrane</keyword>
<comment type="caution">
    <text evidence="3">The sequence shown here is derived from an EMBL/GenBank/DDBJ whole genome shotgun (WGS) entry which is preliminary data.</text>
</comment>
<feature type="domain" description="Putative Flp pilus-assembly TadG-like N-terminal" evidence="2">
    <location>
        <begin position="16"/>
        <end position="63"/>
    </location>
</feature>
<evidence type="ECO:0000259" key="2">
    <source>
        <dbReference type="Pfam" id="PF13400"/>
    </source>
</evidence>
<name>A0A0C2W7P3_RHOER</name>
<evidence type="ECO:0000313" key="3">
    <source>
        <dbReference type="EMBL" id="KAB2586070.1"/>
    </source>
</evidence>
<sequence length="151" mass="15453">MNNLIAKLRKPEDDRGSIVLWTVIIAFGLLLCLGLVVDGGGKLHAKQQAQLVAEEAARAAGQAVITPLAARGTAVVVNPATAMIEAQKYLAATDINGVVVPTGPNTLLITTTAHYTPKVLGLMGIGEQTVVGTAHVNLNRTNTGAGAIGAP</sequence>
<reference evidence="3 4" key="1">
    <citation type="journal article" date="2017" name="Poromechanics V (2013)">
        <title>Genomic Characterization of the Arsenic-Tolerant Actinobacterium, &lt;i&gt;Rhodococcus erythropolis&lt;/i&gt; S43.</title>
        <authorList>
            <person name="Retamal-Morales G."/>
            <person name="Mehnert M."/>
            <person name="Schwabe R."/>
            <person name="Tischler D."/>
            <person name="Schloemann M."/>
            <person name="Levican G.J."/>
        </authorList>
    </citation>
    <scope>NUCLEOTIDE SEQUENCE [LARGE SCALE GENOMIC DNA]</scope>
    <source>
        <strain evidence="3 4">S43</strain>
    </source>
</reference>
<dbReference type="Proteomes" id="UP000325576">
    <property type="component" value="Unassembled WGS sequence"/>
</dbReference>
<proteinExistence type="predicted"/>
<protein>
    <recommendedName>
        <fullName evidence="2">Putative Flp pilus-assembly TadG-like N-terminal domain-containing protein</fullName>
    </recommendedName>
</protein>
<dbReference type="InterPro" id="IPR028087">
    <property type="entry name" value="Tad_N"/>
</dbReference>
<gene>
    <name evidence="3" type="ORF">BS297_07415</name>
</gene>